<evidence type="ECO:0000313" key="2">
    <source>
        <dbReference type="EMBL" id="MBW4559814.1"/>
    </source>
</evidence>
<feature type="region of interest" description="Disordered" evidence="1">
    <location>
        <begin position="32"/>
        <end position="56"/>
    </location>
</feature>
<comment type="caution">
    <text evidence="2">The sequence shown here is derived from an EMBL/GenBank/DDBJ whole genome shotgun (WGS) entry which is preliminary data.</text>
</comment>
<reference evidence="2" key="1">
    <citation type="submission" date="2021-05" db="EMBL/GenBank/DDBJ databases">
        <authorList>
            <person name="Pietrasiak N."/>
            <person name="Ward R."/>
            <person name="Stajich J.E."/>
            <person name="Kurbessoian T."/>
        </authorList>
    </citation>
    <scope>NUCLEOTIDE SEQUENCE</scope>
    <source>
        <strain evidence="2">JT2-VF2</strain>
    </source>
</reference>
<dbReference type="EMBL" id="JAHHHN010000001">
    <property type="protein sequence ID" value="MBW4559814.1"/>
    <property type="molecule type" value="Genomic_DNA"/>
</dbReference>
<gene>
    <name evidence="2" type="ORF">KME32_01440</name>
</gene>
<dbReference type="InterPro" id="IPR013078">
    <property type="entry name" value="His_Pase_superF_clade-1"/>
</dbReference>
<dbReference type="SUPFAM" id="SSF53254">
    <property type="entry name" value="Phosphoglycerate mutase-like"/>
    <property type="match status" value="1"/>
</dbReference>
<evidence type="ECO:0000313" key="3">
    <source>
        <dbReference type="Proteomes" id="UP000715781"/>
    </source>
</evidence>
<dbReference type="Gene3D" id="3.40.50.1240">
    <property type="entry name" value="Phosphoglycerate mutase-like"/>
    <property type="match status" value="1"/>
</dbReference>
<proteinExistence type="predicted"/>
<sequence>MRRYIIFGLGAIALSLIFKDLYNPEIPQQPAAVSIKQPQQSLSTKKESSTSSPATNVSANSQAAIWSRLQQGRGYVVLMRHALAPGIGDPLDFRLGDCSTQRNLSDEGRKQAVRTGKAFKSRNIRVSRVLSSQWCRCLETAKLMNLGAVKPFPPLNSFFRNYTTQSKQTAQLRQFILNKRNSSGVVVMITHEVNITALIGDIYPQSGESVVVRANKQNKIEVVGQIKPI</sequence>
<dbReference type="InterPro" id="IPR029033">
    <property type="entry name" value="His_PPase_superfam"/>
</dbReference>
<protein>
    <submittedName>
        <fullName evidence="2">Histidine phosphatase family protein</fullName>
    </submittedName>
</protein>
<dbReference type="CDD" id="cd07040">
    <property type="entry name" value="HP"/>
    <property type="match status" value="1"/>
</dbReference>
<dbReference type="AlphaFoldDB" id="A0A951PT55"/>
<evidence type="ECO:0000256" key="1">
    <source>
        <dbReference type="SAM" id="MobiDB-lite"/>
    </source>
</evidence>
<organism evidence="2 3">
    <name type="scientific">Mojavia pulchra JT2-VF2</name>
    <dbReference type="NCBI Taxonomy" id="287848"/>
    <lineage>
        <taxon>Bacteria</taxon>
        <taxon>Bacillati</taxon>
        <taxon>Cyanobacteriota</taxon>
        <taxon>Cyanophyceae</taxon>
        <taxon>Nostocales</taxon>
        <taxon>Nostocaceae</taxon>
    </lineage>
</organism>
<dbReference type="Pfam" id="PF00300">
    <property type="entry name" value="His_Phos_1"/>
    <property type="match status" value="1"/>
</dbReference>
<reference evidence="2" key="2">
    <citation type="journal article" date="2022" name="Microbiol. Resour. Announc.">
        <title>Metagenome Sequencing to Explore Phylogenomics of Terrestrial Cyanobacteria.</title>
        <authorList>
            <person name="Ward R.D."/>
            <person name="Stajich J.E."/>
            <person name="Johansen J.R."/>
            <person name="Huntemann M."/>
            <person name="Clum A."/>
            <person name="Foster B."/>
            <person name="Foster B."/>
            <person name="Roux S."/>
            <person name="Palaniappan K."/>
            <person name="Varghese N."/>
            <person name="Mukherjee S."/>
            <person name="Reddy T.B.K."/>
            <person name="Daum C."/>
            <person name="Copeland A."/>
            <person name="Chen I.A."/>
            <person name="Ivanova N.N."/>
            <person name="Kyrpides N.C."/>
            <person name="Shapiro N."/>
            <person name="Eloe-Fadrosh E.A."/>
            <person name="Pietrasiak N."/>
        </authorList>
    </citation>
    <scope>NUCLEOTIDE SEQUENCE</scope>
    <source>
        <strain evidence="2">JT2-VF2</strain>
    </source>
</reference>
<name>A0A951PT55_9NOST</name>
<dbReference type="Proteomes" id="UP000715781">
    <property type="component" value="Unassembled WGS sequence"/>
</dbReference>
<accession>A0A951PT55</accession>